<dbReference type="AlphaFoldDB" id="X1QIJ5"/>
<gene>
    <name evidence="1" type="ORF">S06H3_56207</name>
</gene>
<sequence length="62" mass="6122">MAQEIAFAAPTTEEMTRGVVGAGTGLVTGLGVGLMAKIAPQFGVVSPILTWGGLLVAPVVGL</sequence>
<protein>
    <recommendedName>
        <fullName evidence="2">Major facilitator superfamily (MFS) profile domain-containing protein</fullName>
    </recommendedName>
</protein>
<comment type="caution">
    <text evidence="1">The sequence shown here is derived from an EMBL/GenBank/DDBJ whole genome shotgun (WGS) entry which is preliminary data.</text>
</comment>
<accession>X1QIJ5</accession>
<proteinExistence type="predicted"/>
<dbReference type="EMBL" id="BARV01036136">
    <property type="protein sequence ID" value="GAI50840.1"/>
    <property type="molecule type" value="Genomic_DNA"/>
</dbReference>
<evidence type="ECO:0000313" key="1">
    <source>
        <dbReference type="EMBL" id="GAI50840.1"/>
    </source>
</evidence>
<reference evidence="1" key="1">
    <citation type="journal article" date="2014" name="Front. Microbiol.">
        <title>High frequency of phylogenetically diverse reductive dehalogenase-homologous genes in deep subseafloor sedimentary metagenomes.</title>
        <authorList>
            <person name="Kawai M."/>
            <person name="Futagami T."/>
            <person name="Toyoda A."/>
            <person name="Takaki Y."/>
            <person name="Nishi S."/>
            <person name="Hori S."/>
            <person name="Arai W."/>
            <person name="Tsubouchi T."/>
            <person name="Morono Y."/>
            <person name="Uchiyama I."/>
            <person name="Ito T."/>
            <person name="Fujiyama A."/>
            <person name="Inagaki F."/>
            <person name="Takami H."/>
        </authorList>
    </citation>
    <scope>NUCLEOTIDE SEQUENCE</scope>
    <source>
        <strain evidence="1">Expedition CK06-06</strain>
    </source>
</reference>
<feature type="non-terminal residue" evidence="1">
    <location>
        <position position="62"/>
    </location>
</feature>
<evidence type="ECO:0008006" key="2">
    <source>
        <dbReference type="Google" id="ProtNLM"/>
    </source>
</evidence>
<name>X1QIJ5_9ZZZZ</name>
<organism evidence="1">
    <name type="scientific">marine sediment metagenome</name>
    <dbReference type="NCBI Taxonomy" id="412755"/>
    <lineage>
        <taxon>unclassified sequences</taxon>
        <taxon>metagenomes</taxon>
        <taxon>ecological metagenomes</taxon>
    </lineage>
</organism>